<dbReference type="PANTHER" id="PTHR31907">
    <property type="entry name" value="MLP-LIKE PROTEIN 423"/>
    <property type="match status" value="1"/>
</dbReference>
<organism evidence="2 3">
    <name type="scientific">Forsythia ovata</name>
    <dbReference type="NCBI Taxonomy" id="205694"/>
    <lineage>
        <taxon>Eukaryota</taxon>
        <taxon>Viridiplantae</taxon>
        <taxon>Streptophyta</taxon>
        <taxon>Embryophyta</taxon>
        <taxon>Tracheophyta</taxon>
        <taxon>Spermatophyta</taxon>
        <taxon>Magnoliopsida</taxon>
        <taxon>eudicotyledons</taxon>
        <taxon>Gunneridae</taxon>
        <taxon>Pentapetalae</taxon>
        <taxon>asterids</taxon>
        <taxon>lamiids</taxon>
        <taxon>Lamiales</taxon>
        <taxon>Oleaceae</taxon>
        <taxon>Forsythieae</taxon>
        <taxon>Forsythia</taxon>
    </lineage>
</organism>
<dbReference type="Proteomes" id="UP001604277">
    <property type="component" value="Unassembled WGS sequence"/>
</dbReference>
<dbReference type="EMBL" id="JBFOLJ010000007">
    <property type="protein sequence ID" value="KAL2522405.1"/>
    <property type="molecule type" value="Genomic_DNA"/>
</dbReference>
<feature type="domain" description="Bet v I/Major latex protein" evidence="1">
    <location>
        <begin position="25"/>
        <end position="170"/>
    </location>
</feature>
<dbReference type="SMART" id="SM01037">
    <property type="entry name" value="Bet_v_1"/>
    <property type="match status" value="1"/>
</dbReference>
<accession>A0ABD1UBJ9</accession>
<name>A0ABD1UBJ9_9LAMI</name>
<gene>
    <name evidence="2" type="ORF">Fot_26328</name>
</gene>
<dbReference type="Pfam" id="PF00407">
    <property type="entry name" value="Bet_v_1"/>
    <property type="match status" value="1"/>
</dbReference>
<evidence type="ECO:0000313" key="3">
    <source>
        <dbReference type="Proteomes" id="UP001604277"/>
    </source>
</evidence>
<dbReference type="AlphaFoldDB" id="A0ABD1UBJ9"/>
<dbReference type="InterPro" id="IPR000916">
    <property type="entry name" value="Bet_v_I/MLP"/>
</dbReference>
<evidence type="ECO:0000259" key="1">
    <source>
        <dbReference type="SMART" id="SM01037"/>
    </source>
</evidence>
<protein>
    <submittedName>
        <fullName evidence="2">Polyketide cyclase/dehydrase and lipid transport superfamily protein</fullName>
    </submittedName>
</protein>
<sequence>MSQTFEVIVEIKSSADKFYDFFINHMSDLVNATTEIKSSADKFYGFFRNNLSDLVNIFPANFKSVQILEGEEGSVGCVELWNYVIVGISVTAKVKFEAINDGERSITYTVLDGDVLQLYKSFKATITVTDGSVKWFIEYEKALEIAPIPEAYAALAIAASKVVDLYLLTSDN</sequence>
<dbReference type="CDD" id="cd07816">
    <property type="entry name" value="Bet_v1-like"/>
    <property type="match status" value="1"/>
</dbReference>
<dbReference type="Gene3D" id="3.30.530.20">
    <property type="match status" value="1"/>
</dbReference>
<proteinExistence type="predicted"/>
<evidence type="ECO:0000313" key="2">
    <source>
        <dbReference type="EMBL" id="KAL2522405.1"/>
    </source>
</evidence>
<reference evidence="3" key="1">
    <citation type="submission" date="2024-07" db="EMBL/GenBank/DDBJ databases">
        <title>Two chromosome-level genome assemblies of Korean endemic species Abeliophyllum distichum and Forsythia ovata (Oleaceae).</title>
        <authorList>
            <person name="Jang H."/>
        </authorList>
    </citation>
    <scope>NUCLEOTIDE SEQUENCE [LARGE SCALE GENOMIC DNA]</scope>
</reference>
<dbReference type="InterPro" id="IPR051761">
    <property type="entry name" value="MLP-like_ligand-binding"/>
</dbReference>
<comment type="caution">
    <text evidence="2">The sequence shown here is derived from an EMBL/GenBank/DDBJ whole genome shotgun (WGS) entry which is preliminary data.</text>
</comment>
<dbReference type="SUPFAM" id="SSF55961">
    <property type="entry name" value="Bet v1-like"/>
    <property type="match status" value="1"/>
</dbReference>
<keyword evidence="3" id="KW-1185">Reference proteome</keyword>
<dbReference type="InterPro" id="IPR023393">
    <property type="entry name" value="START-like_dom_sf"/>
</dbReference>